<proteinExistence type="predicted"/>
<evidence type="ECO:0000313" key="2">
    <source>
        <dbReference type="EMBL" id="AVI15569.1"/>
    </source>
</evidence>
<dbReference type="EMBL" id="MG253031">
    <property type="protein sequence ID" value="AVI15569.1"/>
    <property type="molecule type" value="Genomic_DNA"/>
</dbReference>
<feature type="transmembrane region" description="Helical" evidence="1">
    <location>
        <begin position="107"/>
        <end position="132"/>
    </location>
</feature>
<sequence length="146" mass="17315">MLIILAMSILFMMMTHPIMMLMSVMMLTLYMSMIFYHISQFSMISLIMILLILGGMLIIFMYMVSLTPNNKILFNYKMIFVTAMMLMFINIEIQYKTLEHLILNKIYFHSFLNLIMLMMMYLILSLTVVMKLTNSNMSPMKMSYDN</sequence>
<organism evidence="2">
    <name type="scientific">Haemaphysalis japonica</name>
    <dbReference type="NCBI Taxonomy" id="558168"/>
    <lineage>
        <taxon>Eukaryota</taxon>
        <taxon>Metazoa</taxon>
        <taxon>Ecdysozoa</taxon>
        <taxon>Arthropoda</taxon>
        <taxon>Chelicerata</taxon>
        <taxon>Arachnida</taxon>
        <taxon>Acari</taxon>
        <taxon>Parasitiformes</taxon>
        <taxon>Ixodida</taxon>
        <taxon>Ixodoidea</taxon>
        <taxon>Ixodidae</taxon>
        <taxon>Haemaphysalinae</taxon>
        <taxon>Haemaphysalis</taxon>
    </lineage>
</organism>
<gene>
    <name evidence="2" type="primary">ND6</name>
</gene>
<keyword evidence="1" id="KW-0812">Transmembrane</keyword>
<protein>
    <submittedName>
        <fullName evidence="2">NADH dehydrogenase subunit 6</fullName>
    </submittedName>
</protein>
<feature type="transmembrane region" description="Helical" evidence="1">
    <location>
        <begin position="76"/>
        <end position="95"/>
    </location>
</feature>
<feature type="transmembrane region" description="Helical" evidence="1">
    <location>
        <begin position="44"/>
        <end position="64"/>
    </location>
</feature>
<geneLocation type="mitochondrion" evidence="2"/>
<keyword evidence="2" id="KW-0496">Mitochondrion</keyword>
<evidence type="ECO:0000256" key="1">
    <source>
        <dbReference type="SAM" id="Phobius"/>
    </source>
</evidence>
<name>A0A343UTG2_9ACAR</name>
<dbReference type="CTD" id="4541"/>
<keyword evidence="1" id="KW-1133">Transmembrane helix</keyword>
<dbReference type="RefSeq" id="YP_009471800.1">
    <property type="nucleotide sequence ID" value="NC_037246.1"/>
</dbReference>
<dbReference type="GeneID" id="36280273"/>
<accession>A0A343UTG2</accession>
<keyword evidence="1" id="KW-0472">Membrane</keyword>
<reference evidence="2" key="1">
    <citation type="submission" date="2017-10" db="EMBL/GenBank/DDBJ databases">
        <title>Comparative analyses of the complete mitochondrial genomes of Haemaphysalis concinna and Haemaphysalis japonica.</title>
        <authorList>
            <person name="Fu X."/>
            <person name="Liu G.H."/>
            <person name="Zhang Y."/>
            <person name="Gao Y."/>
            <person name="Li Y."/>
            <person name="Chang Q.C."/>
            <person name="Wang C.R."/>
        </authorList>
    </citation>
    <scope>NUCLEOTIDE SEQUENCE</scope>
</reference>
<dbReference type="AlphaFoldDB" id="A0A343UTG2"/>